<accession>A0A1J1IFZ1</accession>
<protein>
    <submittedName>
        <fullName evidence="1">CLUMA_CG012543, isoform A</fullName>
    </submittedName>
</protein>
<keyword evidence="2" id="KW-1185">Reference proteome</keyword>
<dbReference type="EMBL" id="CVRI01000049">
    <property type="protein sequence ID" value="CRK99183.1"/>
    <property type="molecule type" value="Genomic_DNA"/>
</dbReference>
<dbReference type="AlphaFoldDB" id="A0A1J1IFZ1"/>
<organism evidence="1 2">
    <name type="scientific">Clunio marinus</name>
    <dbReference type="NCBI Taxonomy" id="568069"/>
    <lineage>
        <taxon>Eukaryota</taxon>
        <taxon>Metazoa</taxon>
        <taxon>Ecdysozoa</taxon>
        <taxon>Arthropoda</taxon>
        <taxon>Hexapoda</taxon>
        <taxon>Insecta</taxon>
        <taxon>Pterygota</taxon>
        <taxon>Neoptera</taxon>
        <taxon>Endopterygota</taxon>
        <taxon>Diptera</taxon>
        <taxon>Nematocera</taxon>
        <taxon>Chironomoidea</taxon>
        <taxon>Chironomidae</taxon>
        <taxon>Clunio</taxon>
    </lineage>
</organism>
<gene>
    <name evidence="1" type="ORF">CLUMA_CG012543</name>
</gene>
<name>A0A1J1IFZ1_9DIPT</name>
<sequence>MPPTSTIKVHHKALPLITVNLSGVIAINHSFFDSNSVLILGYRNESAKCLTGTILKQFKQMMMMMIIFKC</sequence>
<proteinExistence type="predicted"/>
<dbReference type="Proteomes" id="UP000183832">
    <property type="component" value="Unassembled WGS sequence"/>
</dbReference>
<evidence type="ECO:0000313" key="1">
    <source>
        <dbReference type="EMBL" id="CRK99183.1"/>
    </source>
</evidence>
<evidence type="ECO:0000313" key="2">
    <source>
        <dbReference type="Proteomes" id="UP000183832"/>
    </source>
</evidence>
<reference evidence="1 2" key="1">
    <citation type="submission" date="2015-04" db="EMBL/GenBank/DDBJ databases">
        <authorList>
            <person name="Syromyatnikov M.Y."/>
            <person name="Popov V.N."/>
        </authorList>
    </citation>
    <scope>NUCLEOTIDE SEQUENCE [LARGE SCALE GENOMIC DNA]</scope>
</reference>